<keyword evidence="5" id="KW-0597">Phosphoprotein</keyword>
<keyword evidence="12 13" id="KW-0472">Membrane</keyword>
<evidence type="ECO:0000259" key="14">
    <source>
        <dbReference type="PROSITE" id="PS50846"/>
    </source>
</evidence>
<dbReference type="SUPFAM" id="SSF81653">
    <property type="entry name" value="Calcium ATPase, transduction domain A"/>
    <property type="match status" value="1"/>
</dbReference>
<feature type="domain" description="HMA" evidence="14">
    <location>
        <begin position="84"/>
        <end position="150"/>
    </location>
</feature>
<evidence type="ECO:0000313" key="15">
    <source>
        <dbReference type="EMBL" id="GGI57973.1"/>
    </source>
</evidence>
<dbReference type="InterPro" id="IPR006121">
    <property type="entry name" value="HMA_dom"/>
</dbReference>
<organism evidence="15 16">
    <name type="scientific">Winogradskyella haliclonae</name>
    <dbReference type="NCBI Taxonomy" id="2048558"/>
    <lineage>
        <taxon>Bacteria</taxon>
        <taxon>Pseudomonadati</taxon>
        <taxon>Bacteroidota</taxon>
        <taxon>Flavobacteriia</taxon>
        <taxon>Flavobacteriales</taxon>
        <taxon>Flavobacteriaceae</taxon>
        <taxon>Winogradskyella</taxon>
    </lineage>
</organism>
<evidence type="ECO:0000256" key="7">
    <source>
        <dbReference type="ARBA" id="ARBA00022723"/>
    </source>
</evidence>
<feature type="transmembrane region" description="Helical" evidence="13">
    <location>
        <begin position="206"/>
        <end position="224"/>
    </location>
</feature>
<keyword evidence="3" id="KW-0813">Transport</keyword>
<dbReference type="PANTHER" id="PTHR43520">
    <property type="entry name" value="ATP7, ISOFORM B"/>
    <property type="match status" value="1"/>
</dbReference>
<keyword evidence="7" id="KW-0479">Metal-binding</keyword>
<dbReference type="Gene3D" id="2.70.150.10">
    <property type="entry name" value="Calcium-transporting ATPase, cytoplasmic transduction domain A"/>
    <property type="match status" value="1"/>
</dbReference>
<dbReference type="SUPFAM" id="SSF56784">
    <property type="entry name" value="HAD-like"/>
    <property type="match status" value="1"/>
</dbReference>
<comment type="similarity">
    <text evidence="2">Belongs to the cation transport ATPase (P-type) (TC 3.A.3) family. Type IB subfamily.</text>
</comment>
<dbReference type="Pfam" id="PF00122">
    <property type="entry name" value="E1-E2_ATPase"/>
    <property type="match status" value="1"/>
</dbReference>
<comment type="caution">
    <text evidence="15">The sequence shown here is derived from an EMBL/GenBank/DDBJ whole genome shotgun (WGS) entry which is preliminary data.</text>
</comment>
<keyword evidence="8" id="KW-0460">Magnesium</keyword>
<dbReference type="SUPFAM" id="SSF55008">
    <property type="entry name" value="HMA, heavy metal-associated domain"/>
    <property type="match status" value="1"/>
</dbReference>
<keyword evidence="9" id="KW-1278">Translocase</keyword>
<accession>A0ABQ2C1Q0</accession>
<dbReference type="InterPro" id="IPR001757">
    <property type="entry name" value="P_typ_ATPase"/>
</dbReference>
<keyword evidence="10 13" id="KW-1133">Transmembrane helix</keyword>
<comment type="subcellular location">
    <subcellularLocation>
        <location evidence="1">Cell membrane</location>
        <topology evidence="1">Multi-pass membrane protein</topology>
    </subcellularLocation>
</comment>
<evidence type="ECO:0000256" key="5">
    <source>
        <dbReference type="ARBA" id="ARBA00022553"/>
    </source>
</evidence>
<dbReference type="InterPro" id="IPR023214">
    <property type="entry name" value="HAD_sf"/>
</dbReference>
<dbReference type="Gene3D" id="3.40.1110.10">
    <property type="entry name" value="Calcium-transporting ATPase, cytoplasmic domain N"/>
    <property type="match status" value="1"/>
</dbReference>
<dbReference type="RefSeq" id="WP_188374886.1">
    <property type="nucleotide sequence ID" value="NZ_BMDQ01000003.1"/>
</dbReference>
<dbReference type="PANTHER" id="PTHR43520:SF5">
    <property type="entry name" value="CATION-TRANSPORTING P-TYPE ATPASE-RELATED"/>
    <property type="match status" value="1"/>
</dbReference>
<evidence type="ECO:0000256" key="3">
    <source>
        <dbReference type="ARBA" id="ARBA00022448"/>
    </source>
</evidence>
<keyword evidence="11" id="KW-0406">Ion transport</keyword>
<dbReference type="InterPro" id="IPR023299">
    <property type="entry name" value="ATPase_P-typ_cyto_dom_N"/>
</dbReference>
<dbReference type="Proteomes" id="UP000624701">
    <property type="component" value="Unassembled WGS sequence"/>
</dbReference>
<dbReference type="PROSITE" id="PS50846">
    <property type="entry name" value="HMA_2"/>
    <property type="match status" value="1"/>
</dbReference>
<dbReference type="Pfam" id="PF00403">
    <property type="entry name" value="HMA"/>
    <property type="match status" value="1"/>
</dbReference>
<dbReference type="Gene3D" id="3.30.70.100">
    <property type="match status" value="1"/>
</dbReference>
<reference evidence="16" key="1">
    <citation type="journal article" date="2019" name="Int. J. Syst. Evol. Microbiol.">
        <title>The Global Catalogue of Microorganisms (GCM) 10K type strain sequencing project: providing services to taxonomists for standard genome sequencing and annotation.</title>
        <authorList>
            <consortium name="The Broad Institute Genomics Platform"/>
            <consortium name="The Broad Institute Genome Sequencing Center for Infectious Disease"/>
            <person name="Wu L."/>
            <person name="Ma J."/>
        </authorList>
    </citation>
    <scope>NUCLEOTIDE SEQUENCE [LARGE SCALE GENOMIC DNA]</scope>
    <source>
        <strain evidence="16">CCM 8681</strain>
    </source>
</reference>
<dbReference type="InterPro" id="IPR021993">
    <property type="entry name" value="ATPase-cat-bd"/>
</dbReference>
<evidence type="ECO:0000256" key="6">
    <source>
        <dbReference type="ARBA" id="ARBA00022692"/>
    </source>
</evidence>
<feature type="transmembrane region" description="Helical" evidence="13">
    <location>
        <begin position="760"/>
        <end position="785"/>
    </location>
</feature>
<evidence type="ECO:0000256" key="4">
    <source>
        <dbReference type="ARBA" id="ARBA00022475"/>
    </source>
</evidence>
<feature type="transmembrane region" description="Helical" evidence="13">
    <location>
        <begin position="733"/>
        <end position="754"/>
    </location>
</feature>
<feature type="transmembrane region" description="Helical" evidence="13">
    <location>
        <begin position="261"/>
        <end position="282"/>
    </location>
</feature>
<dbReference type="Gene3D" id="3.40.50.1000">
    <property type="entry name" value="HAD superfamily/HAD-like"/>
    <property type="match status" value="1"/>
</dbReference>
<evidence type="ECO:0000256" key="12">
    <source>
        <dbReference type="ARBA" id="ARBA00023136"/>
    </source>
</evidence>
<protein>
    <submittedName>
        <fullName evidence="15">ATPase</fullName>
    </submittedName>
</protein>
<evidence type="ECO:0000256" key="2">
    <source>
        <dbReference type="ARBA" id="ARBA00006024"/>
    </source>
</evidence>
<sequence length="790" mass="88857">MQSSLCFHCGDDCGKSSIYFKEKSFCCNGCKTVFEIFSENDLTSYYDLQQSPGAIPKAIEGKYDFLSQKTIIEKLTDFKSDTIEITTLYIPHIHCSSCIWILENLNKLNPNITDSQVNFGKKTVRITYKYEETDLKSLVVLLSKIGYEPYISLDDYKSNQKHINRSLIYKLGVAGFGFGNIMFLSFPEYFEVNEFWLEQYKHLFRWLMFGLSLPVVFYSGQDYFISAYKGLKAKLLNIDVPIALGISVLFIRSTADITFDLGSGFFDSLSGLIFFLLVGKFFQQKTYNFLSFERDYKSYFPIAVTKIKNGKETSVQVYEIKNGDHLLIRNQELIPVDSLLINGRAKIDYSFVTGESQTVGKSKGEKLFAGGKQTSGVIEIKALKSVEQSYLTQLWSNDVFNKNKEDGFTNITNSISKHFTISILTIAFIATGYWLLIDPSKAMNVFTAVLIIACPCAIALSAPFTFGNLLRIFGKLKFYIKNTSVIEQLAQIDTIIFDKTGTITSNKTSTAQYQGKALSDDEAVVLKNSLRGSNHPLSRTLYNILKDNNIISLDMFKEHIGKGIEAKYEDTNLKIGSAKFVGNTDHKTALNTTVHISSNDNYKGKFTFYNSYREGISKLFNQLKTYYNLAILSGDSEGELENLKKLLPSKTKLIFNQKPEDKLEYIKYHQSQGTNILMVGDGLNDAGALAQSDVGIVISEDINVFSPACDAILDAEKFKRLFSYIRASKSAILIVRWSFLLSLFYNIIGLYFAVTGQLSPVIAAILMPLSSISIVVFTTISTNILGQRLK</sequence>
<evidence type="ECO:0000313" key="16">
    <source>
        <dbReference type="Proteomes" id="UP000624701"/>
    </source>
</evidence>
<evidence type="ECO:0000256" key="10">
    <source>
        <dbReference type="ARBA" id="ARBA00022989"/>
    </source>
</evidence>
<dbReference type="InterPro" id="IPR008250">
    <property type="entry name" value="ATPase_P-typ_transduc_dom_A_sf"/>
</dbReference>
<feature type="transmembrane region" description="Helical" evidence="13">
    <location>
        <begin position="167"/>
        <end position="186"/>
    </location>
</feature>
<keyword evidence="4" id="KW-1003">Cell membrane</keyword>
<evidence type="ECO:0000256" key="11">
    <source>
        <dbReference type="ARBA" id="ARBA00023065"/>
    </source>
</evidence>
<dbReference type="EMBL" id="BMDQ01000003">
    <property type="protein sequence ID" value="GGI57973.1"/>
    <property type="molecule type" value="Genomic_DNA"/>
</dbReference>
<dbReference type="InterPro" id="IPR036163">
    <property type="entry name" value="HMA_dom_sf"/>
</dbReference>
<feature type="transmembrane region" description="Helical" evidence="13">
    <location>
        <begin position="236"/>
        <end position="255"/>
    </location>
</feature>
<keyword evidence="16" id="KW-1185">Reference proteome</keyword>
<dbReference type="InterPro" id="IPR018303">
    <property type="entry name" value="ATPase_P-typ_P_site"/>
</dbReference>
<name>A0ABQ2C1Q0_9FLAO</name>
<evidence type="ECO:0000256" key="8">
    <source>
        <dbReference type="ARBA" id="ARBA00022842"/>
    </source>
</evidence>
<evidence type="ECO:0000256" key="1">
    <source>
        <dbReference type="ARBA" id="ARBA00004651"/>
    </source>
</evidence>
<dbReference type="PRINTS" id="PR00943">
    <property type="entry name" value="CUATPASE"/>
</dbReference>
<dbReference type="InterPro" id="IPR059000">
    <property type="entry name" value="ATPase_P-type_domA"/>
</dbReference>
<evidence type="ECO:0000256" key="13">
    <source>
        <dbReference type="SAM" id="Phobius"/>
    </source>
</evidence>
<proteinExistence type="inferred from homology"/>
<dbReference type="Pfam" id="PF12156">
    <property type="entry name" value="ATPase-cat_bd"/>
    <property type="match status" value="1"/>
</dbReference>
<dbReference type="PRINTS" id="PR00119">
    <property type="entry name" value="CATATPASE"/>
</dbReference>
<feature type="transmembrane region" description="Helical" evidence="13">
    <location>
        <begin position="443"/>
        <end position="470"/>
    </location>
</feature>
<feature type="transmembrane region" description="Helical" evidence="13">
    <location>
        <begin position="419"/>
        <end position="437"/>
    </location>
</feature>
<dbReference type="NCBIfam" id="TIGR01494">
    <property type="entry name" value="ATPase_P-type"/>
    <property type="match status" value="1"/>
</dbReference>
<gene>
    <name evidence="15" type="primary">ccoI</name>
    <name evidence="15" type="ORF">GCM10011444_22820</name>
</gene>
<dbReference type="InterPro" id="IPR036412">
    <property type="entry name" value="HAD-like_sf"/>
</dbReference>
<evidence type="ECO:0000256" key="9">
    <source>
        <dbReference type="ARBA" id="ARBA00022967"/>
    </source>
</evidence>
<keyword evidence="6 13" id="KW-0812">Transmembrane</keyword>
<dbReference type="CDD" id="cd00371">
    <property type="entry name" value="HMA"/>
    <property type="match status" value="1"/>
</dbReference>
<dbReference type="Pfam" id="PF00702">
    <property type="entry name" value="Hydrolase"/>
    <property type="match status" value="1"/>
</dbReference>
<dbReference type="PROSITE" id="PS00154">
    <property type="entry name" value="ATPASE_E1_E2"/>
    <property type="match status" value="1"/>
</dbReference>